<comment type="caution">
    <text evidence="1">The sequence shown here is derived from an EMBL/GenBank/DDBJ whole genome shotgun (WGS) entry which is preliminary data.</text>
</comment>
<proteinExistence type="predicted"/>
<keyword evidence="1" id="KW-0687">Ribonucleoprotein</keyword>
<dbReference type="GO" id="GO:0005840">
    <property type="term" value="C:ribosome"/>
    <property type="evidence" value="ECO:0007669"/>
    <property type="project" value="UniProtKB-KW"/>
</dbReference>
<organism evidence="1 2">
    <name type="scientific">Candidatus Uhrbacteria bacterium GW2011_GWC2_41_11</name>
    <dbReference type="NCBI Taxonomy" id="1618985"/>
    <lineage>
        <taxon>Bacteria</taxon>
        <taxon>Candidatus Uhriibacteriota</taxon>
    </lineage>
</organism>
<protein>
    <submittedName>
        <fullName evidence="1">50S ribosomal protein L7/L12</fullName>
    </submittedName>
</protein>
<sequence>MTNPFLDESFEFQDEENLFEPEPEEAGRHAAPVIADRRFDMAKKILRQMQENLESVIALLENPSSDSKETTTLAQLVTAKKEMEKHLEDISGSRVVEGVFDGQQMVGSDGRRYSVPPNYASKSRLVEGDILKLTIRSDGTFLFKQISPMERRRLVGLLAFDASAGNHVVLCGEQRFHVLQASVTYYRGELGDEAVILVPKTTPSVWAAVENIVKK</sequence>
<reference evidence="1 2" key="1">
    <citation type="journal article" date="2015" name="Nature">
        <title>rRNA introns, odd ribosomes, and small enigmatic genomes across a large radiation of phyla.</title>
        <authorList>
            <person name="Brown C.T."/>
            <person name="Hug L.A."/>
            <person name="Thomas B.C."/>
            <person name="Sharon I."/>
            <person name="Castelle C.J."/>
            <person name="Singh A."/>
            <person name="Wilkins M.J."/>
            <person name="Williams K.H."/>
            <person name="Banfield J.F."/>
        </authorList>
    </citation>
    <scope>NUCLEOTIDE SEQUENCE [LARGE SCALE GENOMIC DNA]</scope>
</reference>
<dbReference type="EMBL" id="LCAH01000010">
    <property type="protein sequence ID" value="KKR86651.1"/>
    <property type="molecule type" value="Genomic_DNA"/>
</dbReference>
<gene>
    <name evidence="1" type="ORF">UU35_C0010G0029</name>
</gene>
<name>A0A0G0UGS0_9BACT</name>
<evidence type="ECO:0000313" key="2">
    <source>
        <dbReference type="Proteomes" id="UP000034616"/>
    </source>
</evidence>
<accession>A0A0G0UGS0</accession>
<evidence type="ECO:0000313" key="1">
    <source>
        <dbReference type="EMBL" id="KKR86651.1"/>
    </source>
</evidence>
<dbReference type="Proteomes" id="UP000034616">
    <property type="component" value="Unassembled WGS sequence"/>
</dbReference>
<dbReference type="AlphaFoldDB" id="A0A0G0UGS0"/>
<keyword evidence="1" id="KW-0689">Ribosomal protein</keyword>